<dbReference type="Proteomes" id="UP001482520">
    <property type="component" value="Unassembled WGS sequence"/>
</dbReference>
<protein>
    <recommendedName>
        <fullName evidence="4">Asp23/Gls24 family envelope stress response protein</fullName>
    </recommendedName>
</protein>
<accession>A0ABV1NUK7</accession>
<sequence length="175" mass="18866">MAVEPQRDDGDDLVGADRPDVAGGELLDRALRAVREDDPGGFEGVRSSVLERVRRTVVPADPVLVRRADGGVDHDPDGSRTWVSSRVVRSAVRRLAQRRVASAPASVQVDVDEERVTRVRLGLVCSYGTDVRSEAAEVRGEVQELLVSLVGPDPRGAVDVDIDVVDVVEGDPRLV</sequence>
<reference evidence="2 3" key="1">
    <citation type="submission" date="2024-02" db="EMBL/GenBank/DDBJ databases">
        <title>Full genome sequence of Nocardioides kribbensis.</title>
        <authorList>
            <person name="Poletto B.L."/>
            <person name="Silva G."/>
            <person name="Galante D."/>
            <person name="Campos K.R."/>
            <person name="Santos M.B.N."/>
            <person name="Sacchi C.T."/>
        </authorList>
    </citation>
    <scope>NUCLEOTIDE SEQUENCE [LARGE SCALE GENOMIC DNA]</scope>
    <source>
        <strain evidence="2 3">O4R</strain>
    </source>
</reference>
<dbReference type="RefSeq" id="WP_251532915.1">
    <property type="nucleotide sequence ID" value="NZ_JBEFCW010000593.1"/>
</dbReference>
<gene>
    <name evidence="2" type="ORF">V6R90_02725</name>
</gene>
<feature type="region of interest" description="Disordered" evidence="1">
    <location>
        <begin position="1"/>
        <end position="20"/>
    </location>
</feature>
<organism evidence="2 3">
    <name type="scientific">Nocardioides kribbensis</name>
    <dbReference type="NCBI Taxonomy" id="305517"/>
    <lineage>
        <taxon>Bacteria</taxon>
        <taxon>Bacillati</taxon>
        <taxon>Actinomycetota</taxon>
        <taxon>Actinomycetes</taxon>
        <taxon>Propionibacteriales</taxon>
        <taxon>Nocardioidaceae</taxon>
        <taxon>Nocardioides</taxon>
    </lineage>
</organism>
<comment type="caution">
    <text evidence="2">The sequence shown here is derived from an EMBL/GenBank/DDBJ whole genome shotgun (WGS) entry which is preliminary data.</text>
</comment>
<keyword evidence="3" id="KW-1185">Reference proteome</keyword>
<name>A0ABV1NUK7_9ACTN</name>
<evidence type="ECO:0000313" key="3">
    <source>
        <dbReference type="Proteomes" id="UP001482520"/>
    </source>
</evidence>
<proteinExistence type="predicted"/>
<dbReference type="EMBL" id="JBEGDP010000002">
    <property type="protein sequence ID" value="MEQ7846177.1"/>
    <property type="molecule type" value="Genomic_DNA"/>
</dbReference>
<evidence type="ECO:0000256" key="1">
    <source>
        <dbReference type="SAM" id="MobiDB-lite"/>
    </source>
</evidence>
<evidence type="ECO:0008006" key="4">
    <source>
        <dbReference type="Google" id="ProtNLM"/>
    </source>
</evidence>
<evidence type="ECO:0000313" key="2">
    <source>
        <dbReference type="EMBL" id="MEQ7846177.1"/>
    </source>
</evidence>